<dbReference type="Gene3D" id="2.60.40.3350">
    <property type="match status" value="1"/>
</dbReference>
<gene>
    <name evidence="2" type="ORF">vBBceSLY1_00044</name>
</gene>
<sequence>MANNIFKKKDVKLDTFEDLNCKGVIASFSQGDRISDKLVFRLTNDGVPLDLTDVVQVRIDFRKPDGKLVFQYCTIEDRPQGLVSCILTTQTLAAPGKVYAEVTAKYPEGKDAVTRQFTFHVEEAIAGDKSIESQNEWPMLERAIVAGDMLAGVDLVAIIKAGELAAGALPKAGGTMTGNIVKDRKLTTNSIYDQFITGATSNYFVGMSAAGKYHLYDDIAKLTPFEYDPVAKSFNVLSATNLVKKAGDTMTGPLSLNGAGASTKKFSFLKDGTEVFNLYAFSDTHFGVRDVVGNKNIWEYDTLTSSFNVLQNTNLVKKTGDTMTGDLRMEQGKVHRFLNVGNTATVASIGVNSSGRLYGWSDVANAGIFEYDPATKVFNLQADTNLVKKSGDTFTGSVNFDTAFTVRGSGASWDMRPFSGGTYSKGVRHTINTANNYYAVAPIDAAGAANWSNQMALYGDTGVLDVKDLNIRGGSASNVVTKLKDGRVNLNLTSDATNPVTSNPPRATRRGNTVTVQGSIKRNVGSTGTIVTTLPADMKPTQDSNITATATDGSAVDIFIGSNSGNISVGAADKHIQLFVTYVVD</sequence>
<name>A0AAE9LUN9_9CAUD</name>
<evidence type="ECO:0000259" key="1">
    <source>
        <dbReference type="Pfam" id="PF10651"/>
    </source>
</evidence>
<proteinExistence type="predicted"/>
<protein>
    <submittedName>
        <fullName evidence="2">Right-handed parallel beta-helix repeat-containing protein</fullName>
    </submittedName>
</protein>
<dbReference type="InterPro" id="IPR018913">
    <property type="entry name" value="BppU_N"/>
</dbReference>
<dbReference type="Proteomes" id="UP001214971">
    <property type="component" value="Segment"/>
</dbReference>
<evidence type="ECO:0000313" key="2">
    <source>
        <dbReference type="EMBL" id="USL89263.1"/>
    </source>
</evidence>
<organism evidence="2 3">
    <name type="scientific">Bacillus phage vB_BceS_LY1</name>
    <dbReference type="NCBI Taxonomy" id="2950459"/>
    <lineage>
        <taxon>Viruses</taxon>
        <taxon>Duplodnaviria</taxon>
        <taxon>Heunggongvirae</taxon>
        <taxon>Uroviricota</taxon>
        <taxon>Caudoviricetes</taxon>
        <taxon>Gutmannvirinae</taxon>
        <taxon>Layangavirus</taxon>
        <taxon>Layangavirus LY1</taxon>
    </lineage>
</organism>
<dbReference type="EMBL" id="ON366410">
    <property type="protein sequence ID" value="USL89263.1"/>
    <property type="molecule type" value="Genomic_DNA"/>
</dbReference>
<feature type="domain" description="BppU N-terminal" evidence="1">
    <location>
        <begin position="7"/>
        <end position="144"/>
    </location>
</feature>
<keyword evidence="3" id="KW-1185">Reference proteome</keyword>
<accession>A0AAE9LUN9</accession>
<dbReference type="Pfam" id="PF10651">
    <property type="entry name" value="BppU_N"/>
    <property type="match status" value="1"/>
</dbReference>
<evidence type="ECO:0000313" key="3">
    <source>
        <dbReference type="Proteomes" id="UP001214971"/>
    </source>
</evidence>
<reference evidence="2" key="1">
    <citation type="submission" date="2022-04" db="EMBL/GenBank/DDBJ databases">
        <authorList>
            <person name="Yang M."/>
            <person name="Tan S."/>
        </authorList>
    </citation>
    <scope>NUCLEOTIDE SEQUENCE</scope>
</reference>